<dbReference type="Gramene" id="PGSC0003DMT400092141">
    <property type="protein sequence ID" value="PGSC0003DMT400092141"/>
    <property type="gene ID" value="PGSC0003DMG400041712"/>
</dbReference>
<dbReference type="Proteomes" id="UP000011115">
    <property type="component" value="Unassembled WGS sequence"/>
</dbReference>
<keyword evidence="2" id="KW-1185">Reference proteome</keyword>
<dbReference type="InParanoid" id="M1DP62"/>
<accession>M1DP62</accession>
<dbReference type="AlphaFoldDB" id="M1DP62"/>
<dbReference type="EnsemblPlants" id="PGSC0003DMT400092141">
    <property type="protein sequence ID" value="PGSC0003DMT400092141"/>
    <property type="gene ID" value="PGSC0003DMG400041712"/>
</dbReference>
<evidence type="ECO:0000313" key="1">
    <source>
        <dbReference type="EnsemblPlants" id="PGSC0003DMT400092141"/>
    </source>
</evidence>
<dbReference type="PaxDb" id="4113-PGSC0003DMT400092141"/>
<reference evidence="1" key="2">
    <citation type="submission" date="2015-06" db="UniProtKB">
        <authorList>
            <consortium name="EnsemblPlants"/>
        </authorList>
    </citation>
    <scope>IDENTIFICATION</scope>
    <source>
        <strain evidence="1">DM1-3 516 R44</strain>
    </source>
</reference>
<dbReference type="HOGENOM" id="CLU_1707386_0_0_1"/>
<name>M1DP62_SOLTU</name>
<dbReference type="PANTHER" id="PTHR33180">
    <property type="entry name" value="PHOTOSYSTEM II CP43 REACTION CENTER PROTEIN"/>
    <property type="match status" value="1"/>
</dbReference>
<proteinExistence type="predicted"/>
<organism evidence="1 2">
    <name type="scientific">Solanum tuberosum</name>
    <name type="common">Potato</name>
    <dbReference type="NCBI Taxonomy" id="4113"/>
    <lineage>
        <taxon>Eukaryota</taxon>
        <taxon>Viridiplantae</taxon>
        <taxon>Streptophyta</taxon>
        <taxon>Embryophyta</taxon>
        <taxon>Tracheophyta</taxon>
        <taxon>Spermatophyta</taxon>
        <taxon>Magnoliopsida</taxon>
        <taxon>eudicotyledons</taxon>
        <taxon>Gunneridae</taxon>
        <taxon>Pentapetalae</taxon>
        <taxon>asterids</taxon>
        <taxon>lamiids</taxon>
        <taxon>Solanales</taxon>
        <taxon>Solanaceae</taxon>
        <taxon>Solanoideae</taxon>
        <taxon>Solaneae</taxon>
        <taxon>Solanum</taxon>
    </lineage>
</organism>
<protein>
    <recommendedName>
        <fullName evidence="3">Polyprotein protein</fullName>
    </recommendedName>
</protein>
<reference evidence="2" key="1">
    <citation type="journal article" date="2011" name="Nature">
        <title>Genome sequence and analysis of the tuber crop potato.</title>
        <authorList>
            <consortium name="The Potato Genome Sequencing Consortium"/>
        </authorList>
    </citation>
    <scope>NUCLEOTIDE SEQUENCE [LARGE SCALE GENOMIC DNA]</scope>
    <source>
        <strain evidence="2">cv. DM1-3 516 R44</strain>
    </source>
</reference>
<sequence>MLSKNESIIRLAKAAFLGCIIEETQINLGTIIASDLLKHVPRDVKKDVEVMATASTDIRRIEAEYLKDKAKRKKIASMKLVNTESSPAEIHLPIPTPGFRNPMKRNVHENVIQEVPQVPVDPLAEQVTNDEFQAEFHVSAQAMMAQENRRIFTP</sequence>
<dbReference type="PANTHER" id="PTHR33180:SF31">
    <property type="entry name" value="POLYPROTEIN PROTEIN"/>
    <property type="match status" value="1"/>
</dbReference>
<evidence type="ECO:0008006" key="3">
    <source>
        <dbReference type="Google" id="ProtNLM"/>
    </source>
</evidence>
<evidence type="ECO:0000313" key="2">
    <source>
        <dbReference type="Proteomes" id="UP000011115"/>
    </source>
</evidence>